<accession>A0A183I2F9</accession>
<evidence type="ECO:0000313" key="3">
    <source>
        <dbReference type="Proteomes" id="UP000267606"/>
    </source>
</evidence>
<gene>
    <name evidence="2" type="ORF">OFLC_LOCUS13921</name>
</gene>
<organism evidence="4">
    <name type="scientific">Onchocerca flexuosa</name>
    <dbReference type="NCBI Taxonomy" id="387005"/>
    <lineage>
        <taxon>Eukaryota</taxon>
        <taxon>Metazoa</taxon>
        <taxon>Ecdysozoa</taxon>
        <taxon>Nematoda</taxon>
        <taxon>Chromadorea</taxon>
        <taxon>Rhabditida</taxon>
        <taxon>Spirurina</taxon>
        <taxon>Spiruromorpha</taxon>
        <taxon>Filarioidea</taxon>
        <taxon>Onchocercidae</taxon>
        <taxon>Onchocerca</taxon>
    </lineage>
</organism>
<feature type="compositionally biased region" description="Basic and acidic residues" evidence="1">
    <location>
        <begin position="106"/>
        <end position="121"/>
    </location>
</feature>
<sequence length="188" mass="22384">MLIASGSNVKMPRMHVEQQKKLIAYAVNVRRRRMHVEERKMKQDEGWRMLDVELQKTKRDEKQTRMQEGEKWKMQSGNVNVEDVRKKNIAEENKRKRMQSENVNVEDVRKKMQNGKEREKRTKIEDVVRKKSKNVVVEKMSFVDSSKMKREENVKGDGWMMNADERKRSVVGATKMSGVYVRKNKNQK</sequence>
<reference evidence="2 3" key="2">
    <citation type="submission" date="2018-11" db="EMBL/GenBank/DDBJ databases">
        <authorList>
            <consortium name="Pathogen Informatics"/>
        </authorList>
    </citation>
    <scope>NUCLEOTIDE SEQUENCE [LARGE SCALE GENOMIC DNA]</scope>
</reference>
<protein>
    <submittedName>
        <fullName evidence="4">SURF6 domain-containing protein</fullName>
    </submittedName>
</protein>
<name>A0A183I2F9_9BILA</name>
<dbReference type="AlphaFoldDB" id="A0A183I2F9"/>
<evidence type="ECO:0000313" key="4">
    <source>
        <dbReference type="WBParaSite" id="OFLC_0001392201-mRNA-1"/>
    </source>
</evidence>
<feature type="region of interest" description="Disordered" evidence="1">
    <location>
        <begin position="94"/>
        <end position="121"/>
    </location>
</feature>
<evidence type="ECO:0000313" key="2">
    <source>
        <dbReference type="EMBL" id="VDP15014.1"/>
    </source>
</evidence>
<evidence type="ECO:0000256" key="1">
    <source>
        <dbReference type="SAM" id="MobiDB-lite"/>
    </source>
</evidence>
<keyword evidence="3" id="KW-1185">Reference proteome</keyword>
<dbReference type="Proteomes" id="UP000267606">
    <property type="component" value="Unassembled WGS sequence"/>
</dbReference>
<proteinExistence type="predicted"/>
<dbReference type="EMBL" id="UZAJ01040471">
    <property type="protein sequence ID" value="VDP15014.1"/>
    <property type="molecule type" value="Genomic_DNA"/>
</dbReference>
<reference evidence="4" key="1">
    <citation type="submission" date="2016-06" db="UniProtKB">
        <authorList>
            <consortium name="WormBaseParasite"/>
        </authorList>
    </citation>
    <scope>IDENTIFICATION</scope>
</reference>
<dbReference type="WBParaSite" id="OFLC_0001392201-mRNA-1">
    <property type="protein sequence ID" value="OFLC_0001392201-mRNA-1"/>
    <property type="gene ID" value="OFLC_0001392201"/>
</dbReference>